<keyword evidence="1" id="KW-0479">Metal-binding</keyword>
<feature type="region of interest" description="Disordered" evidence="2">
    <location>
        <begin position="264"/>
        <end position="295"/>
    </location>
</feature>
<dbReference type="Proteomes" id="UP000076407">
    <property type="component" value="Unassembled WGS sequence"/>
</dbReference>
<keyword evidence="5" id="KW-1185">Reference proteome</keyword>
<name>A0A182X2W0_ANOQN</name>
<evidence type="ECO:0000256" key="2">
    <source>
        <dbReference type="SAM" id="MobiDB-lite"/>
    </source>
</evidence>
<feature type="domain" description="C2H2-type" evidence="3">
    <location>
        <begin position="445"/>
        <end position="467"/>
    </location>
</feature>
<dbReference type="VEuPathDB" id="VectorBase:AQUA004133"/>
<evidence type="ECO:0000259" key="3">
    <source>
        <dbReference type="PROSITE" id="PS50157"/>
    </source>
</evidence>
<evidence type="ECO:0000313" key="4">
    <source>
        <dbReference type="EnsemblMetazoa" id="AQUA004133-PA"/>
    </source>
</evidence>
<dbReference type="Gene3D" id="3.30.160.60">
    <property type="entry name" value="Classic Zinc Finger"/>
    <property type="match status" value="1"/>
</dbReference>
<dbReference type="PROSITE" id="PS50157">
    <property type="entry name" value="ZINC_FINGER_C2H2_2"/>
    <property type="match status" value="1"/>
</dbReference>
<protein>
    <recommendedName>
        <fullName evidence="3">C2H2-type domain-containing protein</fullName>
    </recommendedName>
</protein>
<dbReference type="InterPro" id="IPR013087">
    <property type="entry name" value="Znf_C2H2_type"/>
</dbReference>
<keyword evidence="1" id="KW-0862">Zinc</keyword>
<dbReference type="GO" id="GO:0008270">
    <property type="term" value="F:zinc ion binding"/>
    <property type="evidence" value="ECO:0007669"/>
    <property type="project" value="UniProtKB-KW"/>
</dbReference>
<dbReference type="PROSITE" id="PS00028">
    <property type="entry name" value="ZINC_FINGER_C2H2_1"/>
    <property type="match status" value="1"/>
</dbReference>
<sequence length="479" mass="52906">SRSCLARVCVCAHFDSSEHNKHRKELPERNRFTQNYTQIRRPKSIRNPINHDRGQCGFSVKSPFSPSPAKCGDSSTQKPLLLGGGGGGGCSARFSFLFFRSSLLFTNHAPLGASWWPFTVLNLHPASVRITMDGMCFDYDHYFAEETFIIDDFGEICEDVVRIAGASSLHLCKDFDAELRRQESPPPGGFNAATSRCFDKEVSSLFSEMEYLTEVSPGTDVVLSDTSAITIAVNPSEFSCKRPIQREPPDGTGAQEGDVQNDCTAEASLPTPEPDKTASHHHQQEPAAHGNLSPPVEYQRILNNYIQKGRRKLEASSYSKMKASCPTGDRWTASARLSTSALETVTASMQPSARTTLGPSSAPVTAIVPKFDHHTPSASIRQTVNMIKSSQLSPPFPSVQPAAQSRTASSGLLKPTRLHHCRDCGLSYASSESLRKHCCIIAEQYQCHLCLREFKKRKTLDHHMKSHDKVFSTDDDLRK</sequence>
<accession>A0A182X2W0</accession>
<dbReference type="EnsemblMetazoa" id="AQUA004133-RA">
    <property type="protein sequence ID" value="AQUA004133-PA"/>
    <property type="gene ID" value="AQUA004133"/>
</dbReference>
<dbReference type="AlphaFoldDB" id="A0A182X2W0"/>
<evidence type="ECO:0000256" key="1">
    <source>
        <dbReference type="PROSITE-ProRule" id="PRU00042"/>
    </source>
</evidence>
<keyword evidence="1" id="KW-0863">Zinc-finger</keyword>
<feature type="compositionally biased region" description="Basic and acidic residues" evidence="2">
    <location>
        <begin position="273"/>
        <end position="284"/>
    </location>
</feature>
<proteinExistence type="predicted"/>
<reference evidence="4" key="1">
    <citation type="submission" date="2020-05" db="UniProtKB">
        <authorList>
            <consortium name="EnsemblMetazoa"/>
        </authorList>
    </citation>
    <scope>IDENTIFICATION</scope>
    <source>
        <strain evidence="4">SANGQUA</strain>
    </source>
</reference>
<evidence type="ECO:0000313" key="5">
    <source>
        <dbReference type="Proteomes" id="UP000076407"/>
    </source>
</evidence>
<organism evidence="4 5">
    <name type="scientific">Anopheles quadriannulatus</name>
    <name type="common">Mosquito</name>
    <dbReference type="NCBI Taxonomy" id="34691"/>
    <lineage>
        <taxon>Eukaryota</taxon>
        <taxon>Metazoa</taxon>
        <taxon>Ecdysozoa</taxon>
        <taxon>Arthropoda</taxon>
        <taxon>Hexapoda</taxon>
        <taxon>Insecta</taxon>
        <taxon>Pterygota</taxon>
        <taxon>Neoptera</taxon>
        <taxon>Endopterygota</taxon>
        <taxon>Diptera</taxon>
        <taxon>Nematocera</taxon>
        <taxon>Culicoidea</taxon>
        <taxon>Culicidae</taxon>
        <taxon>Anophelinae</taxon>
        <taxon>Anopheles</taxon>
    </lineage>
</organism>